<evidence type="ECO:0000259" key="12">
    <source>
        <dbReference type="Pfam" id="PF25333"/>
    </source>
</evidence>
<dbReference type="OrthoDB" id="682886at2759"/>
<evidence type="ECO:0000256" key="10">
    <source>
        <dbReference type="SAM" id="Phobius"/>
    </source>
</evidence>
<proteinExistence type="predicted"/>
<dbReference type="GO" id="GO:0012505">
    <property type="term" value="C:endomembrane system"/>
    <property type="evidence" value="ECO:0007669"/>
    <property type="project" value="UniProtKB-SubCell"/>
</dbReference>
<keyword evidence="8 10" id="KW-1133">Transmembrane helix</keyword>
<name>A0A368RAW8_SETIT</name>
<reference evidence="13" key="2">
    <citation type="submission" date="2015-07" db="EMBL/GenBank/DDBJ databases">
        <authorList>
            <person name="Noorani M."/>
        </authorList>
    </citation>
    <scope>NUCLEOTIDE SEQUENCE</scope>
    <source>
        <strain evidence="13">Yugu1</strain>
    </source>
</reference>
<evidence type="ECO:0000256" key="3">
    <source>
        <dbReference type="ARBA" id="ARBA00004906"/>
    </source>
</evidence>
<organism evidence="13">
    <name type="scientific">Setaria italica</name>
    <name type="common">Foxtail millet</name>
    <name type="synonym">Panicum italicum</name>
    <dbReference type="NCBI Taxonomy" id="4555"/>
    <lineage>
        <taxon>Eukaryota</taxon>
        <taxon>Viridiplantae</taxon>
        <taxon>Streptophyta</taxon>
        <taxon>Embryophyta</taxon>
        <taxon>Tracheophyta</taxon>
        <taxon>Spermatophyta</taxon>
        <taxon>Magnoliopsida</taxon>
        <taxon>Liliopsida</taxon>
        <taxon>Poales</taxon>
        <taxon>Poaceae</taxon>
        <taxon>PACMAD clade</taxon>
        <taxon>Panicoideae</taxon>
        <taxon>Panicodae</taxon>
        <taxon>Paniceae</taxon>
        <taxon>Cenchrinae</taxon>
        <taxon>Setaria</taxon>
    </lineage>
</organism>
<evidence type="ECO:0000256" key="4">
    <source>
        <dbReference type="ARBA" id="ARBA00012483"/>
    </source>
</evidence>
<reference evidence="13" key="1">
    <citation type="journal article" date="2012" name="Nat. Biotechnol.">
        <title>Reference genome sequence of the model plant Setaria.</title>
        <authorList>
            <person name="Bennetzen J.L."/>
            <person name="Schmutz J."/>
            <person name="Wang H."/>
            <person name="Percifield R."/>
            <person name="Hawkins J."/>
            <person name="Pontaroli A.C."/>
            <person name="Estep M."/>
            <person name="Feng L."/>
            <person name="Vaughn J.N."/>
            <person name="Grimwood J."/>
            <person name="Jenkins J."/>
            <person name="Barry K."/>
            <person name="Lindquist E."/>
            <person name="Hellsten U."/>
            <person name="Deshpande S."/>
            <person name="Wang X."/>
            <person name="Wu X."/>
            <person name="Mitros T."/>
            <person name="Triplett J."/>
            <person name="Yang X."/>
            <person name="Ye C.Y."/>
            <person name="Mauro-Herrera M."/>
            <person name="Wang L."/>
            <person name="Li P."/>
            <person name="Sharma M."/>
            <person name="Sharma R."/>
            <person name="Ronald P.C."/>
            <person name="Panaud O."/>
            <person name="Kellogg E.A."/>
            <person name="Brutnell T.P."/>
            <person name="Doust A.N."/>
            <person name="Tuskan G.A."/>
            <person name="Rokhsar D."/>
            <person name="Devos K.M."/>
        </authorList>
    </citation>
    <scope>NUCLEOTIDE SEQUENCE [LARGE SCALE GENOMIC DNA]</scope>
    <source>
        <strain evidence="13">Yugu1</strain>
    </source>
</reference>
<dbReference type="Pfam" id="PF25333">
    <property type="entry name" value="DUF2921_N"/>
    <property type="match status" value="1"/>
</dbReference>
<dbReference type="EMBL" id="CM003532">
    <property type="protein sequence ID" value="RCV26730.1"/>
    <property type="molecule type" value="Genomic_DNA"/>
</dbReference>
<evidence type="ECO:0000256" key="1">
    <source>
        <dbReference type="ARBA" id="ARBA00000900"/>
    </source>
</evidence>
<dbReference type="AlphaFoldDB" id="A0A368RAW8"/>
<dbReference type="InterPro" id="IPR021319">
    <property type="entry name" value="DUF2921"/>
</dbReference>
<keyword evidence="6 10" id="KW-0812">Transmembrane</keyword>
<feature type="domain" description="SWEET-like" evidence="11">
    <location>
        <begin position="94"/>
        <end position="369"/>
    </location>
</feature>
<keyword evidence="9 10" id="KW-0472">Membrane</keyword>
<dbReference type="EC" id="2.3.2.27" evidence="4"/>
<dbReference type="PANTHER" id="PTHR33389">
    <property type="entry name" value="FAMILY PROTEIN, PUTATIVE (DUF2921)-RELATED"/>
    <property type="match status" value="1"/>
</dbReference>
<gene>
    <name evidence="13" type="ORF">SETIT_5G270000v2</name>
</gene>
<dbReference type="PANTHER" id="PTHR33389:SF7">
    <property type="entry name" value="OS01G0678000 PROTEIN"/>
    <property type="match status" value="1"/>
</dbReference>
<dbReference type="STRING" id="4555.A0A368RAW8"/>
<keyword evidence="5" id="KW-0808">Transferase</keyword>
<evidence type="ECO:0000256" key="8">
    <source>
        <dbReference type="ARBA" id="ARBA00022989"/>
    </source>
</evidence>
<accession>A0A368RAW8</accession>
<dbReference type="Pfam" id="PF11145">
    <property type="entry name" value="DUF2921"/>
    <property type="match status" value="1"/>
</dbReference>
<dbReference type="GO" id="GO:0061630">
    <property type="term" value="F:ubiquitin protein ligase activity"/>
    <property type="evidence" value="ECO:0007669"/>
    <property type="project" value="UniProtKB-EC"/>
</dbReference>
<feature type="domain" description="DUF2921" evidence="12">
    <location>
        <begin position="15"/>
        <end position="82"/>
    </location>
</feature>
<evidence type="ECO:0000256" key="7">
    <source>
        <dbReference type="ARBA" id="ARBA00022786"/>
    </source>
</evidence>
<keyword evidence="7" id="KW-0833">Ubl conjugation pathway</keyword>
<protein>
    <recommendedName>
        <fullName evidence="4">RING-type E3 ubiquitin transferase</fullName>
        <ecNumber evidence="4">2.3.2.27</ecNumber>
    </recommendedName>
</protein>
<evidence type="ECO:0000256" key="9">
    <source>
        <dbReference type="ARBA" id="ARBA00023136"/>
    </source>
</evidence>
<feature type="transmembrane region" description="Helical" evidence="10">
    <location>
        <begin position="333"/>
        <end position="356"/>
    </location>
</feature>
<sequence>MAPPPSNPRHCARQRLQAEGVYDTKTGYLSMVGCRELNGSTDCQVLITVQFTSFDADRMGFGDGKGRISSLRDSTDELYFEARGIDLFGMYSGQVSESIRRMDLESIVTVASTTLSSVFTALQILHTKRNREAGPATSVTMLVVTALGYATPLVVNLDALLANRRKQFVQLSSSGMLELNELMLTAPAVIAFVLQLRLLQLAWPAGRTNMAAERNALLQVCLPLYLVGASGEPSPASSRAARESLVVRLGPEPGTLWQGLASYAGLVLDGFLLPQVVLNALSGSSRGTKAISPWFYAGGTAIRVATHLYDAARARSYAPSVKLSYVYAGPSDGLFGVAWDVVVPFGAASLALLLFLQQRFRGDFSLSSRSRSGGYQMGRWSPICTISF</sequence>
<comment type="pathway">
    <text evidence="3">Protein modification; protein ubiquitination.</text>
</comment>
<evidence type="ECO:0000313" key="13">
    <source>
        <dbReference type="EMBL" id="RCV26730.1"/>
    </source>
</evidence>
<evidence type="ECO:0000256" key="5">
    <source>
        <dbReference type="ARBA" id="ARBA00022679"/>
    </source>
</evidence>
<evidence type="ECO:0000256" key="2">
    <source>
        <dbReference type="ARBA" id="ARBA00004127"/>
    </source>
</evidence>
<evidence type="ECO:0000256" key="6">
    <source>
        <dbReference type="ARBA" id="ARBA00022692"/>
    </source>
</evidence>
<comment type="subcellular location">
    <subcellularLocation>
        <location evidence="2">Endomembrane system</location>
        <topology evidence="2">Multi-pass membrane protein</topology>
    </subcellularLocation>
</comment>
<evidence type="ECO:0000259" key="11">
    <source>
        <dbReference type="Pfam" id="PF11145"/>
    </source>
</evidence>
<dbReference type="InterPro" id="IPR057425">
    <property type="entry name" value="DUF2921_N"/>
</dbReference>
<comment type="catalytic activity">
    <reaction evidence="1">
        <text>S-ubiquitinyl-[E2 ubiquitin-conjugating enzyme]-L-cysteine + [acceptor protein]-L-lysine = [E2 ubiquitin-conjugating enzyme]-L-cysteine + N(6)-ubiquitinyl-[acceptor protein]-L-lysine.</text>
        <dbReference type="EC" id="2.3.2.27"/>
    </reaction>
</comment>